<dbReference type="PROSITE" id="PS50297">
    <property type="entry name" value="ANK_REP_REGION"/>
    <property type="match status" value="1"/>
</dbReference>
<keyword evidence="5" id="KW-1185">Reference proteome</keyword>
<dbReference type="Gene3D" id="3.40.50.300">
    <property type="entry name" value="P-loop containing nucleotide triphosphate hydrolases"/>
    <property type="match status" value="1"/>
</dbReference>
<feature type="repeat" description="ANK" evidence="2">
    <location>
        <begin position="676"/>
        <end position="709"/>
    </location>
</feature>
<dbReference type="AlphaFoldDB" id="A0A8H3FJB7"/>
<dbReference type="PANTHER" id="PTHR10039">
    <property type="entry name" value="AMELOGENIN"/>
    <property type="match status" value="1"/>
</dbReference>
<evidence type="ECO:0000313" key="5">
    <source>
        <dbReference type="Proteomes" id="UP000664169"/>
    </source>
</evidence>
<feature type="domain" description="NACHT" evidence="3">
    <location>
        <begin position="137"/>
        <end position="260"/>
    </location>
</feature>
<dbReference type="SUPFAM" id="SSF48403">
    <property type="entry name" value="Ankyrin repeat"/>
    <property type="match status" value="1"/>
</dbReference>
<dbReference type="PROSITE" id="PS50837">
    <property type="entry name" value="NACHT"/>
    <property type="match status" value="1"/>
</dbReference>
<evidence type="ECO:0000256" key="2">
    <source>
        <dbReference type="PROSITE-ProRule" id="PRU00023"/>
    </source>
</evidence>
<feature type="repeat" description="ANK" evidence="2">
    <location>
        <begin position="710"/>
        <end position="742"/>
    </location>
</feature>
<evidence type="ECO:0000313" key="4">
    <source>
        <dbReference type="EMBL" id="CAF9926996.1"/>
    </source>
</evidence>
<keyword evidence="2" id="KW-0040">ANK repeat</keyword>
<dbReference type="InterPro" id="IPR027417">
    <property type="entry name" value="P-loop_NTPase"/>
</dbReference>
<comment type="caution">
    <text evidence="4">The sequence shown here is derived from an EMBL/GenBank/DDBJ whole genome shotgun (WGS) entry which is preliminary data.</text>
</comment>
<dbReference type="SMART" id="SM00248">
    <property type="entry name" value="ANK"/>
    <property type="match status" value="4"/>
</dbReference>
<dbReference type="Proteomes" id="UP000664169">
    <property type="component" value="Unassembled WGS sequence"/>
</dbReference>
<name>A0A8H3FJB7_9LECA</name>
<accession>A0A8H3FJB7</accession>
<reference evidence="4" key="1">
    <citation type="submission" date="2021-03" db="EMBL/GenBank/DDBJ databases">
        <authorList>
            <person name="Tagirdzhanova G."/>
        </authorList>
    </citation>
    <scope>NUCLEOTIDE SEQUENCE</scope>
</reference>
<dbReference type="SUPFAM" id="SSF52540">
    <property type="entry name" value="P-loop containing nucleoside triphosphate hydrolases"/>
    <property type="match status" value="1"/>
</dbReference>
<dbReference type="InterPro" id="IPR056884">
    <property type="entry name" value="NPHP3-like_N"/>
</dbReference>
<proteinExistence type="predicted"/>
<sequence length="762" mass="87289">MSQYVSKFEVDLEELRDMSISFSAANTLMIVDLQQENEEKHDAFQERLKTYLQFSAEQQAHSLRGLELYINHNLKKDSEKERREMRTLFAQCVSWISMNLDFRQELRDRCNEHLEGTGEWFLSSKKYIDWKSNHQSDLLFVQGNPGSGKSILSAIAISDLSSDMDPNVGIAYVFCHRAERMRQTIITVIGSIIGQLLRQRNELNPYVKDAYLKSLTGQSVESEEAFNLLNYTTDMFDRVYLVMDAVDEFHDAGDLLRSLLAALKETRFRRILKILVLSRQVAEVDNELDAQRYFPIRLQEENHEDIKMYIQTYLPGEDMAKARRCCLIKAHGMFQWVKLVFANPMIRNALPNDVLDTINDLPDELNGIYDRVFQELSSRRLRSKAWLVLHWILSAYKPLNVDEMLEAVEDYRNVTSVKKIAKYKSGNFLVELCIHITRKGYFSFIHDSVEQYLKQDKPTSEILRKFQLEHEDAHDILARTCLKYLSLGDFDGDIPGPQHDLAKIAAECPFIVTRRELSIQILLTVYWDEKETWHHPGTSRPLHVLAFFNLPSIAAELVKSSDESGYRPDGAQNTPLAYAVKYGNEAMAMWLIDYIRPFKDSRWETEDVQLTVWYASARGWTKCLAKVIAIDHGLVDLRLPDTRHTPLIIALNSEHEATAKVLIQDLGADLSLRGEDGSTALLAAAKTRTIRIIFLLLKMKGVDVNAANADGVTALHFIAANNEERAAEALLKIGADPLTKDLKYGRTPVHRSSNIEFKLCSL</sequence>
<dbReference type="EMBL" id="CAJPDQ010000026">
    <property type="protein sequence ID" value="CAF9926996.1"/>
    <property type="molecule type" value="Genomic_DNA"/>
</dbReference>
<dbReference type="Pfam" id="PF12796">
    <property type="entry name" value="Ank_2"/>
    <property type="match status" value="1"/>
</dbReference>
<protein>
    <recommendedName>
        <fullName evidence="3">NACHT domain-containing protein</fullName>
    </recommendedName>
</protein>
<dbReference type="PANTHER" id="PTHR10039:SF16">
    <property type="entry name" value="GPI INOSITOL-DEACYLASE"/>
    <property type="match status" value="1"/>
</dbReference>
<dbReference type="OrthoDB" id="1577640at2759"/>
<gene>
    <name evidence="4" type="ORF">GOMPHAMPRED_004288</name>
</gene>
<evidence type="ECO:0000259" key="3">
    <source>
        <dbReference type="PROSITE" id="PS50837"/>
    </source>
</evidence>
<dbReference type="Gene3D" id="1.25.40.20">
    <property type="entry name" value="Ankyrin repeat-containing domain"/>
    <property type="match status" value="1"/>
</dbReference>
<dbReference type="PROSITE" id="PS50088">
    <property type="entry name" value="ANK_REPEAT"/>
    <property type="match status" value="2"/>
</dbReference>
<organism evidence="4 5">
    <name type="scientific">Gomphillus americanus</name>
    <dbReference type="NCBI Taxonomy" id="1940652"/>
    <lineage>
        <taxon>Eukaryota</taxon>
        <taxon>Fungi</taxon>
        <taxon>Dikarya</taxon>
        <taxon>Ascomycota</taxon>
        <taxon>Pezizomycotina</taxon>
        <taxon>Lecanoromycetes</taxon>
        <taxon>OSLEUM clade</taxon>
        <taxon>Ostropomycetidae</taxon>
        <taxon>Ostropales</taxon>
        <taxon>Graphidaceae</taxon>
        <taxon>Gomphilloideae</taxon>
        <taxon>Gomphillus</taxon>
    </lineage>
</organism>
<dbReference type="Pfam" id="PF24883">
    <property type="entry name" value="NPHP3_N"/>
    <property type="match status" value="1"/>
</dbReference>
<dbReference type="InterPro" id="IPR002110">
    <property type="entry name" value="Ankyrin_rpt"/>
</dbReference>
<dbReference type="InterPro" id="IPR007111">
    <property type="entry name" value="NACHT_NTPase"/>
</dbReference>
<evidence type="ECO:0000256" key="1">
    <source>
        <dbReference type="ARBA" id="ARBA00022737"/>
    </source>
</evidence>
<dbReference type="InterPro" id="IPR036770">
    <property type="entry name" value="Ankyrin_rpt-contain_sf"/>
</dbReference>
<keyword evidence="1" id="KW-0677">Repeat</keyword>